<sequence>MSGISFSVDASDLQRVSKRLEPLFDFDGSELMTAIAALGDSQTRRRIVEEKTAPDGTPWKPNNAGTPILVATGQHLLSSLIWTASATDAEWGSTWEYAHVHQDGMTIVPKTADKLVFQMGDRTVFAKEVTIPARPFVGLSNNNEQEIAELVTDHFGSIFQ</sequence>
<proteinExistence type="predicted"/>
<comment type="caution">
    <text evidence="1">The sequence shown here is derived from an EMBL/GenBank/DDBJ whole genome shotgun (WGS) entry which is preliminary data.</text>
</comment>
<protein>
    <submittedName>
        <fullName evidence="1">Phage virion morphogenesis protein</fullName>
    </submittedName>
</protein>
<name>A0AA92C5X0_RHIRH</name>
<dbReference type="EMBL" id="QDFR01000001">
    <property type="protein sequence ID" value="PVE56305.1"/>
    <property type="molecule type" value="Genomic_DNA"/>
</dbReference>
<dbReference type="InterPro" id="IPR006522">
    <property type="entry name" value="Phage_virion_morphogenesis"/>
</dbReference>
<accession>A0AA92C5X0</accession>
<reference evidence="1 2" key="1">
    <citation type="submission" date="2018-04" db="EMBL/GenBank/DDBJ databases">
        <authorList>
            <person name="Hagen T."/>
        </authorList>
    </citation>
    <scope>NUCLEOTIDE SEQUENCE [LARGE SCALE GENOMIC DNA]</scope>
    <source>
        <strain evidence="1 2">TPD7009</strain>
    </source>
</reference>
<gene>
    <name evidence="1" type="ORF">DC430_00375</name>
</gene>
<evidence type="ECO:0000313" key="2">
    <source>
        <dbReference type="Proteomes" id="UP000244335"/>
    </source>
</evidence>
<dbReference type="AlphaFoldDB" id="A0AA92C5X0"/>
<dbReference type="Proteomes" id="UP000244335">
    <property type="component" value="Unassembled WGS sequence"/>
</dbReference>
<dbReference type="NCBIfam" id="TIGR01635">
    <property type="entry name" value="tail_comp_S"/>
    <property type="match status" value="1"/>
</dbReference>
<dbReference type="RefSeq" id="WP_116493672.1">
    <property type="nucleotide sequence ID" value="NZ_QDFR01000001.1"/>
</dbReference>
<dbReference type="Pfam" id="PF05069">
    <property type="entry name" value="Phage_tail_S"/>
    <property type="match status" value="1"/>
</dbReference>
<evidence type="ECO:0000313" key="1">
    <source>
        <dbReference type="EMBL" id="PVE56305.1"/>
    </source>
</evidence>
<organism evidence="1 2">
    <name type="scientific">Rhizobium rhizogenes</name>
    <name type="common">Agrobacterium rhizogenes</name>
    <dbReference type="NCBI Taxonomy" id="359"/>
    <lineage>
        <taxon>Bacteria</taxon>
        <taxon>Pseudomonadati</taxon>
        <taxon>Pseudomonadota</taxon>
        <taxon>Alphaproteobacteria</taxon>
        <taxon>Hyphomicrobiales</taxon>
        <taxon>Rhizobiaceae</taxon>
        <taxon>Rhizobium/Agrobacterium group</taxon>
        <taxon>Rhizobium</taxon>
    </lineage>
</organism>